<sequence>MKKDTSQTKASNVIVHSYASVSQATNAMDAIQQRFGQIYPSGPNLNLGNGISAEQDGSLGSLYLKWTEGRWTILAQLASSGAVTQAKQMVSYLHTHMLPVPQNKGVIRVIQSLNSTLYTRTIVAWQVETKVYEIQKTGNPVSTLKIAVNSCIGNEIALNDMRIGNLSIGMSLDTVKKFYGRPSNITTAHGAGTTELIYKSQGFTVSGNPVWQVNVSSPFSGSTPRGVHIGSAISDVEKAYPKITKFNNQGGVFLIESSEDKMYQISFQTKNNVVTQIMLTRSMPYKS</sequence>
<gene>
    <name evidence="1" type="ORF">BM613_14020</name>
</gene>
<reference evidence="1 2" key="1">
    <citation type="submission" date="2016-11" db="EMBL/GenBank/DDBJ databases">
        <title>Comparative genomics of Acidibacillus ferroxidans species.</title>
        <authorList>
            <person name="Oliveira G."/>
            <person name="Nunes G."/>
            <person name="Oliveira R."/>
            <person name="Araujo F."/>
            <person name="Salim A."/>
            <person name="Scholte L."/>
            <person name="Morais D."/>
            <person name="Nancucheo I."/>
            <person name="Johnson D.B."/>
            <person name="Grail B."/>
            <person name="Bittencourt J."/>
            <person name="Valadares R."/>
        </authorList>
    </citation>
    <scope>NUCLEOTIDE SEQUENCE [LARGE SCALE GENOMIC DNA]</scope>
    <source>
        <strain evidence="1 2">Y002</strain>
    </source>
</reference>
<protein>
    <submittedName>
        <fullName evidence="1">Uncharacterized protein</fullName>
    </submittedName>
</protein>
<dbReference type="RefSeq" id="WP_181363204.1">
    <property type="nucleotide sequence ID" value="NZ_MPDK01000062.1"/>
</dbReference>
<dbReference type="Proteomes" id="UP000245380">
    <property type="component" value="Unassembled WGS sequence"/>
</dbReference>
<comment type="caution">
    <text evidence="1">The sequence shown here is derived from an EMBL/GenBank/DDBJ whole genome shotgun (WGS) entry which is preliminary data.</text>
</comment>
<organism evidence="1 2">
    <name type="scientific">Sulfoacidibacillus thermotolerans</name>
    <name type="common">Acidibacillus sulfuroxidans</name>
    <dbReference type="NCBI Taxonomy" id="1765684"/>
    <lineage>
        <taxon>Bacteria</taxon>
        <taxon>Bacillati</taxon>
        <taxon>Bacillota</taxon>
        <taxon>Bacilli</taxon>
        <taxon>Bacillales</taxon>
        <taxon>Alicyclobacillaceae</taxon>
        <taxon>Sulfoacidibacillus</taxon>
    </lineage>
</organism>
<name>A0A2U3CVG2_SULT2</name>
<evidence type="ECO:0000313" key="2">
    <source>
        <dbReference type="Proteomes" id="UP000245380"/>
    </source>
</evidence>
<evidence type="ECO:0000313" key="1">
    <source>
        <dbReference type="EMBL" id="PWI53049.1"/>
    </source>
</evidence>
<dbReference type="EMBL" id="MPDK01000062">
    <property type="protein sequence ID" value="PWI53049.1"/>
    <property type="molecule type" value="Genomic_DNA"/>
</dbReference>
<dbReference type="AlphaFoldDB" id="A0A2U3CVG2"/>
<accession>A0A2U3CVG2</accession>
<proteinExistence type="predicted"/>
<keyword evidence="2" id="KW-1185">Reference proteome</keyword>